<dbReference type="AlphaFoldDB" id="A0A6A6J295"/>
<accession>A0A6A6J295</accession>
<keyword evidence="2" id="KW-1133">Transmembrane helix</keyword>
<keyword evidence="5" id="KW-1185">Reference proteome</keyword>
<feature type="region of interest" description="Disordered" evidence="1">
    <location>
        <begin position="39"/>
        <end position="170"/>
    </location>
</feature>
<protein>
    <submittedName>
        <fullName evidence="4">Uncharacterized protein</fullName>
    </submittedName>
</protein>
<feature type="signal peptide" evidence="3">
    <location>
        <begin position="1"/>
        <end position="18"/>
    </location>
</feature>
<reference evidence="4" key="1">
    <citation type="journal article" date="2020" name="Stud. Mycol.">
        <title>101 Dothideomycetes genomes: a test case for predicting lifestyles and emergence of pathogens.</title>
        <authorList>
            <person name="Haridas S."/>
            <person name="Albert R."/>
            <person name="Binder M."/>
            <person name="Bloem J."/>
            <person name="Labutti K."/>
            <person name="Salamov A."/>
            <person name="Andreopoulos B."/>
            <person name="Baker S."/>
            <person name="Barry K."/>
            <person name="Bills G."/>
            <person name="Bluhm B."/>
            <person name="Cannon C."/>
            <person name="Castanera R."/>
            <person name="Culley D."/>
            <person name="Daum C."/>
            <person name="Ezra D."/>
            <person name="Gonzalez J."/>
            <person name="Henrissat B."/>
            <person name="Kuo A."/>
            <person name="Liang C."/>
            <person name="Lipzen A."/>
            <person name="Lutzoni F."/>
            <person name="Magnuson J."/>
            <person name="Mondo S."/>
            <person name="Nolan M."/>
            <person name="Ohm R."/>
            <person name="Pangilinan J."/>
            <person name="Park H.-J."/>
            <person name="Ramirez L."/>
            <person name="Alfaro M."/>
            <person name="Sun H."/>
            <person name="Tritt A."/>
            <person name="Yoshinaga Y."/>
            <person name="Zwiers L.-H."/>
            <person name="Turgeon B."/>
            <person name="Goodwin S."/>
            <person name="Spatafora J."/>
            <person name="Crous P."/>
            <person name="Grigoriev I."/>
        </authorList>
    </citation>
    <scope>NUCLEOTIDE SEQUENCE</scope>
    <source>
        <strain evidence="4">CBS 122368</strain>
    </source>
</reference>
<gene>
    <name evidence="4" type="ORF">BU26DRAFT_22978</name>
</gene>
<sequence length="234" mass="25503">MFGILLACFALVAVPIIAVQYQRFIASCLPCTDSDVLSEPDDTGLDGAGEKPQSRSGTDEKIQRGAGASVSKEGGMRTTRKPWDPPFPMSENRKGSGYLVLEPSPPTRRQENATEEQKEEMGDGEVRQESVRLPVTAPGIDRPPVDELLRNRSSAMPKTTPTASSRPSDSSSRLSLVQTFILILAFLIFVFAFAILVAHCLAWFVVYKTEARLGEARKGLLRGGDMRVCLCARG</sequence>
<feature type="compositionally biased region" description="Basic and acidic residues" evidence="1">
    <location>
        <begin position="108"/>
        <end position="130"/>
    </location>
</feature>
<dbReference type="EMBL" id="ML987189">
    <property type="protein sequence ID" value="KAF2256467.1"/>
    <property type="molecule type" value="Genomic_DNA"/>
</dbReference>
<feature type="compositionally biased region" description="Basic and acidic residues" evidence="1">
    <location>
        <begin position="48"/>
        <end position="63"/>
    </location>
</feature>
<evidence type="ECO:0000313" key="5">
    <source>
        <dbReference type="Proteomes" id="UP000800094"/>
    </source>
</evidence>
<feature type="chain" id="PRO_5025578271" evidence="3">
    <location>
        <begin position="19"/>
        <end position="234"/>
    </location>
</feature>
<dbReference type="OrthoDB" id="3797881at2759"/>
<evidence type="ECO:0000256" key="3">
    <source>
        <dbReference type="SAM" id="SignalP"/>
    </source>
</evidence>
<proteinExistence type="predicted"/>
<dbReference type="Proteomes" id="UP000800094">
    <property type="component" value="Unassembled WGS sequence"/>
</dbReference>
<dbReference type="GeneID" id="54574178"/>
<organism evidence="4 5">
    <name type="scientific">Trematosphaeria pertusa</name>
    <dbReference type="NCBI Taxonomy" id="390896"/>
    <lineage>
        <taxon>Eukaryota</taxon>
        <taxon>Fungi</taxon>
        <taxon>Dikarya</taxon>
        <taxon>Ascomycota</taxon>
        <taxon>Pezizomycotina</taxon>
        <taxon>Dothideomycetes</taxon>
        <taxon>Pleosporomycetidae</taxon>
        <taxon>Pleosporales</taxon>
        <taxon>Massarineae</taxon>
        <taxon>Trematosphaeriaceae</taxon>
        <taxon>Trematosphaeria</taxon>
    </lineage>
</organism>
<keyword evidence="2" id="KW-0472">Membrane</keyword>
<keyword evidence="2" id="KW-0812">Transmembrane</keyword>
<evidence type="ECO:0000313" key="4">
    <source>
        <dbReference type="EMBL" id="KAF2256467.1"/>
    </source>
</evidence>
<feature type="transmembrane region" description="Helical" evidence="2">
    <location>
        <begin position="180"/>
        <end position="207"/>
    </location>
</feature>
<feature type="compositionally biased region" description="Polar residues" evidence="1">
    <location>
        <begin position="151"/>
        <end position="163"/>
    </location>
</feature>
<name>A0A6A6J295_9PLEO</name>
<dbReference type="RefSeq" id="XP_033691471.1">
    <property type="nucleotide sequence ID" value="XM_033820848.1"/>
</dbReference>
<evidence type="ECO:0000256" key="1">
    <source>
        <dbReference type="SAM" id="MobiDB-lite"/>
    </source>
</evidence>
<evidence type="ECO:0000256" key="2">
    <source>
        <dbReference type="SAM" id="Phobius"/>
    </source>
</evidence>
<keyword evidence="3" id="KW-0732">Signal</keyword>